<comment type="caution">
    <text evidence="8">The sequence shown here is derived from an EMBL/GenBank/DDBJ whole genome shotgun (WGS) entry which is preliminary data.</text>
</comment>
<evidence type="ECO:0000256" key="3">
    <source>
        <dbReference type="ARBA" id="ARBA00022692"/>
    </source>
</evidence>
<organism evidence="8 9">
    <name type="scientific">Methanogenium marinum</name>
    <dbReference type="NCBI Taxonomy" id="348610"/>
    <lineage>
        <taxon>Archaea</taxon>
        <taxon>Methanobacteriati</taxon>
        <taxon>Methanobacteriota</taxon>
        <taxon>Stenosarchaea group</taxon>
        <taxon>Methanomicrobia</taxon>
        <taxon>Methanomicrobiales</taxon>
        <taxon>Methanomicrobiaceae</taxon>
        <taxon>Methanogenium</taxon>
    </lineage>
</organism>
<protein>
    <submittedName>
        <fullName evidence="8">PDGLE domain-containing protein</fullName>
    </submittedName>
</protein>
<evidence type="ECO:0000256" key="2">
    <source>
        <dbReference type="ARBA" id="ARBA00022475"/>
    </source>
</evidence>
<reference evidence="8" key="1">
    <citation type="submission" date="2022-01" db="EMBL/GenBank/DDBJ databases">
        <title>Draft genome of Methanogenium marinum DSM 15558.</title>
        <authorList>
            <person name="Chen S.-C."/>
            <person name="You Y.-T."/>
        </authorList>
    </citation>
    <scope>NUCLEOTIDE SEQUENCE</scope>
    <source>
        <strain evidence="8">DSM 15558</strain>
    </source>
</reference>
<evidence type="ECO:0000256" key="4">
    <source>
        <dbReference type="ARBA" id="ARBA00022989"/>
    </source>
</evidence>
<feature type="transmembrane region" description="Helical" evidence="6">
    <location>
        <begin position="87"/>
        <end position="109"/>
    </location>
</feature>
<keyword evidence="2" id="KW-1003">Cell membrane</keyword>
<evidence type="ECO:0000313" key="9">
    <source>
        <dbReference type="Proteomes" id="UP001143747"/>
    </source>
</evidence>
<proteinExistence type="predicted"/>
<evidence type="ECO:0000256" key="5">
    <source>
        <dbReference type="ARBA" id="ARBA00023136"/>
    </source>
</evidence>
<dbReference type="RefSeq" id="WP_274925017.1">
    <property type="nucleotide sequence ID" value="NZ_JAKELO010000002.1"/>
</dbReference>
<dbReference type="Pfam" id="PF13190">
    <property type="entry name" value="PDGLE"/>
    <property type="match status" value="1"/>
</dbReference>
<keyword evidence="3 6" id="KW-0812">Transmembrane</keyword>
<feature type="domain" description="PDGLE" evidence="7">
    <location>
        <begin position="7"/>
        <end position="109"/>
    </location>
</feature>
<dbReference type="AlphaFoldDB" id="A0A9Q4KTF1"/>
<evidence type="ECO:0000256" key="1">
    <source>
        <dbReference type="ARBA" id="ARBA00004236"/>
    </source>
</evidence>
<name>A0A9Q4KTF1_9EURY</name>
<keyword evidence="9" id="KW-1185">Reference proteome</keyword>
<keyword evidence="4 6" id="KW-1133">Transmembrane helix</keyword>
<evidence type="ECO:0000313" key="8">
    <source>
        <dbReference type="EMBL" id="MDE4908389.1"/>
    </source>
</evidence>
<evidence type="ECO:0000259" key="7">
    <source>
        <dbReference type="Pfam" id="PF13190"/>
    </source>
</evidence>
<sequence>MNISNTQFLIGGLVIAIIIGGIAVFFASGDPDGLESTALYVQGDKTLTGDSPEDGDPEAVGVSDAVEYEAPLPDYSMGEEGGKAGELFAIFAGIVIIFGLAFGATRIIAAKKN</sequence>
<dbReference type="Proteomes" id="UP001143747">
    <property type="component" value="Unassembled WGS sequence"/>
</dbReference>
<evidence type="ECO:0000256" key="6">
    <source>
        <dbReference type="SAM" id="Phobius"/>
    </source>
</evidence>
<keyword evidence="5 6" id="KW-0472">Membrane</keyword>
<feature type="transmembrane region" description="Helical" evidence="6">
    <location>
        <begin position="7"/>
        <end position="27"/>
    </location>
</feature>
<accession>A0A9Q4KTF1</accession>
<dbReference type="InterPro" id="IPR025937">
    <property type="entry name" value="PDGLE_dom"/>
</dbReference>
<comment type="subcellular location">
    <subcellularLocation>
        <location evidence="1">Cell membrane</location>
    </subcellularLocation>
</comment>
<dbReference type="EMBL" id="JAKELO010000002">
    <property type="protein sequence ID" value="MDE4908389.1"/>
    <property type="molecule type" value="Genomic_DNA"/>
</dbReference>
<gene>
    <name evidence="8" type="ORF">L0665_07160</name>
</gene>
<dbReference type="GO" id="GO:0005886">
    <property type="term" value="C:plasma membrane"/>
    <property type="evidence" value="ECO:0007669"/>
    <property type="project" value="UniProtKB-SubCell"/>
</dbReference>